<dbReference type="InterPro" id="IPR044297">
    <property type="entry name" value="CSI1/2/3"/>
</dbReference>
<dbReference type="InterPro" id="IPR016024">
    <property type="entry name" value="ARM-type_fold"/>
</dbReference>
<protein>
    <submittedName>
        <fullName evidence="5">8-oxoguanine-DNA glycosylase family protein</fullName>
    </submittedName>
</protein>
<sequence>MSKTLSPEPREWGPLSSSNPSESNETNRVNDSVDTVAPVARFIEQLHVYTSSPSEKKLITSRVVVIARARKEARTLIGSHGQAMPLFISILRSGTPSANLNVASTLTVLCKDEDLRQKVLLGECIPPLFSLLKSESTEARKAAAEAIFEVSFGGLSDDHVVMKIFVTEGVVPTLWEQLSPRNKQDKVVKITHTSVRSSAADALEALSSMFSAAKKAVVDANGVPILIRAVVAPSKECMQGEHTQSAQHRATHDLANISGGMSDLILYLGKLSPSSRLDVPVADIVGALAYALMLVKQTTCLDEEPFDAAQIEDVLVMLLRPCDNMLVQDRILEATASLYGNTYLSLWLNHAEEKRVLIGLITIAAADVQEHLILSLTSLCCDKVFGMLLVTEKVDDSQWAITVAGGIPPLVQLLELSSRKAREDAAHILWNLCSHSEDIRACVESEDEEFDVLNPAVVLGGTIALWFYANVVLSPATTRIMPSLAFLLRSEEIIDRYFAAHVACLVCNGSKGISLAIANSGAVSGLITLICYLESDIPNLVTLTEEFFLVRNPVNLLRPIPDRPGAPPVSVQLLTRIADGSDANKLIMGEAGASDALTKYLSLSPQDSTEADICELLRILFRNLELIQYEASLSSLNQLIAVLRMGSKNARFSAVRALHQIFYADNIIDSELDSQAIQPLLDMMYAASESEQEAALVALIKLTSGNASKATLMTDMEGNPLESLHKILSSASSLELKRNAAQLCFVLFDNEQQVELAAAYDIVDLLVGLVSERNHQLARRAAVGSWIVPPSGELKFNVDVTVSNCFGPAGIGGVLRDHNGSVFYLASQSPSGCLIHWGLNLWLSLKHASYFAFPGGIILVYTLNLIVD</sequence>
<evidence type="ECO:0000256" key="2">
    <source>
        <dbReference type="PROSITE-ProRule" id="PRU00259"/>
    </source>
</evidence>
<keyword evidence="4" id="KW-1133">Transmembrane helix</keyword>
<accession>A0A6A3CKS7</accession>
<dbReference type="InterPro" id="IPR011989">
    <property type="entry name" value="ARM-like"/>
</dbReference>
<name>A0A6A3CKS7_HIBSY</name>
<dbReference type="GO" id="GO:2001006">
    <property type="term" value="P:regulation of cellulose biosynthetic process"/>
    <property type="evidence" value="ECO:0007669"/>
    <property type="project" value="InterPro"/>
</dbReference>
<dbReference type="PANTHER" id="PTHR46369:SF1">
    <property type="entry name" value="PROTEIN CELLULOSE SYNTHASE INTERACTIVE 3"/>
    <property type="match status" value="1"/>
</dbReference>
<dbReference type="GO" id="GO:0010330">
    <property type="term" value="C:cellulose synthase complex"/>
    <property type="evidence" value="ECO:0007669"/>
    <property type="project" value="InterPro"/>
</dbReference>
<dbReference type="Proteomes" id="UP000436088">
    <property type="component" value="Unassembled WGS sequence"/>
</dbReference>
<organism evidence="5 6">
    <name type="scientific">Hibiscus syriacus</name>
    <name type="common">Rose of Sharon</name>
    <dbReference type="NCBI Taxonomy" id="106335"/>
    <lineage>
        <taxon>Eukaryota</taxon>
        <taxon>Viridiplantae</taxon>
        <taxon>Streptophyta</taxon>
        <taxon>Embryophyta</taxon>
        <taxon>Tracheophyta</taxon>
        <taxon>Spermatophyta</taxon>
        <taxon>Magnoliopsida</taxon>
        <taxon>eudicotyledons</taxon>
        <taxon>Gunneridae</taxon>
        <taxon>Pentapetalae</taxon>
        <taxon>rosids</taxon>
        <taxon>malvids</taxon>
        <taxon>Malvales</taxon>
        <taxon>Malvaceae</taxon>
        <taxon>Malvoideae</taxon>
        <taxon>Hibiscus</taxon>
    </lineage>
</organism>
<evidence type="ECO:0000313" key="5">
    <source>
        <dbReference type="EMBL" id="KAE8727858.1"/>
    </source>
</evidence>
<keyword evidence="6" id="KW-1185">Reference proteome</keyword>
<dbReference type="GO" id="GO:0051211">
    <property type="term" value="P:anisotropic cell growth"/>
    <property type="evidence" value="ECO:0007669"/>
    <property type="project" value="InterPro"/>
</dbReference>
<feature type="repeat" description="ARM" evidence="2">
    <location>
        <begin position="405"/>
        <end position="438"/>
    </location>
</feature>
<evidence type="ECO:0000256" key="3">
    <source>
        <dbReference type="SAM" id="MobiDB-lite"/>
    </source>
</evidence>
<dbReference type="Gene3D" id="1.25.10.10">
    <property type="entry name" value="Leucine-rich Repeat Variant"/>
    <property type="match status" value="3"/>
</dbReference>
<keyword evidence="4" id="KW-0472">Membrane</keyword>
<evidence type="ECO:0000256" key="1">
    <source>
        <dbReference type="ARBA" id="ARBA00022737"/>
    </source>
</evidence>
<feature type="region of interest" description="Disordered" evidence="3">
    <location>
        <begin position="1"/>
        <end position="30"/>
    </location>
</feature>
<feature type="compositionally biased region" description="Low complexity" evidence="3">
    <location>
        <begin position="14"/>
        <end position="24"/>
    </location>
</feature>
<proteinExistence type="predicted"/>
<keyword evidence="4" id="KW-0812">Transmembrane</keyword>
<evidence type="ECO:0000256" key="4">
    <source>
        <dbReference type="SAM" id="Phobius"/>
    </source>
</evidence>
<dbReference type="SUPFAM" id="SSF48371">
    <property type="entry name" value="ARM repeat"/>
    <property type="match status" value="2"/>
</dbReference>
<gene>
    <name evidence="5" type="ORF">F3Y22_tig00005294pilonHSYRG00172</name>
</gene>
<dbReference type="PANTHER" id="PTHR46369">
    <property type="entry name" value="PROTEIN CELLULOSE SYNTHASE INTERACTIVE 1"/>
    <property type="match status" value="1"/>
</dbReference>
<dbReference type="AlphaFoldDB" id="A0A6A3CKS7"/>
<dbReference type="PROSITE" id="PS50176">
    <property type="entry name" value="ARM_REPEAT"/>
    <property type="match status" value="1"/>
</dbReference>
<evidence type="ECO:0000313" key="6">
    <source>
        <dbReference type="Proteomes" id="UP000436088"/>
    </source>
</evidence>
<dbReference type="EMBL" id="VEPZ02000301">
    <property type="protein sequence ID" value="KAE8727858.1"/>
    <property type="molecule type" value="Genomic_DNA"/>
</dbReference>
<feature type="transmembrane region" description="Helical" evidence="4">
    <location>
        <begin position="848"/>
        <end position="867"/>
    </location>
</feature>
<dbReference type="InterPro" id="IPR000225">
    <property type="entry name" value="Armadillo"/>
</dbReference>
<reference evidence="5" key="1">
    <citation type="submission" date="2019-09" db="EMBL/GenBank/DDBJ databases">
        <title>Draft genome information of white flower Hibiscus syriacus.</title>
        <authorList>
            <person name="Kim Y.-M."/>
        </authorList>
    </citation>
    <scope>NUCLEOTIDE SEQUENCE [LARGE SCALE GENOMIC DNA]</scope>
    <source>
        <strain evidence="5">YM2019G1</strain>
    </source>
</reference>
<comment type="caution">
    <text evidence="5">The sequence shown here is derived from an EMBL/GenBank/DDBJ whole genome shotgun (WGS) entry which is preliminary data.</text>
</comment>
<dbReference type="GO" id="GO:0008017">
    <property type="term" value="F:microtubule binding"/>
    <property type="evidence" value="ECO:0007669"/>
    <property type="project" value="InterPro"/>
</dbReference>
<dbReference type="SMART" id="SM00185">
    <property type="entry name" value="ARM"/>
    <property type="match status" value="8"/>
</dbReference>
<keyword evidence="1" id="KW-0677">Repeat</keyword>